<dbReference type="Proteomes" id="UP001165960">
    <property type="component" value="Unassembled WGS sequence"/>
</dbReference>
<accession>A0ACC2RH29</accession>
<protein>
    <submittedName>
        <fullName evidence="1">Uncharacterized protein</fullName>
    </submittedName>
</protein>
<organism evidence="1 2">
    <name type="scientific">Entomophthora muscae</name>
    <dbReference type="NCBI Taxonomy" id="34485"/>
    <lineage>
        <taxon>Eukaryota</taxon>
        <taxon>Fungi</taxon>
        <taxon>Fungi incertae sedis</taxon>
        <taxon>Zoopagomycota</taxon>
        <taxon>Entomophthoromycotina</taxon>
        <taxon>Entomophthoromycetes</taxon>
        <taxon>Entomophthorales</taxon>
        <taxon>Entomophthoraceae</taxon>
        <taxon>Entomophthora</taxon>
    </lineage>
</organism>
<reference evidence="1" key="1">
    <citation type="submission" date="2022-04" db="EMBL/GenBank/DDBJ databases">
        <title>Genome of the entomopathogenic fungus Entomophthora muscae.</title>
        <authorList>
            <person name="Elya C."/>
            <person name="Lovett B.R."/>
            <person name="Lee E."/>
            <person name="Macias A.M."/>
            <person name="Hajek A.E."/>
            <person name="De Bivort B.L."/>
            <person name="Kasson M.T."/>
            <person name="De Fine Licht H.H."/>
            <person name="Stajich J.E."/>
        </authorList>
    </citation>
    <scope>NUCLEOTIDE SEQUENCE</scope>
    <source>
        <strain evidence="1">Berkeley</strain>
    </source>
</reference>
<keyword evidence="2" id="KW-1185">Reference proteome</keyword>
<evidence type="ECO:0000313" key="1">
    <source>
        <dbReference type="EMBL" id="KAJ9049382.1"/>
    </source>
</evidence>
<name>A0ACC2RH29_9FUNG</name>
<proteinExistence type="predicted"/>
<comment type="caution">
    <text evidence="1">The sequence shown here is derived from an EMBL/GenBank/DDBJ whole genome shotgun (WGS) entry which is preliminary data.</text>
</comment>
<gene>
    <name evidence="1" type="ORF">DSO57_1025203</name>
</gene>
<sequence length="946" mass="107388">MILSLSFLPILVLGKRIVRHAVDGIEYYPSITSIQKNPLDPREYQGLKLNNRLKVLLISDPKAKKSTVSLGISSGGLDDPDNVPGLAHFIEHMVIQGSRKYPEAYNFTGFLDSNGGGRSALTGFEETFYFYRVGNWALEESLDIFVDFFVEPLFNETVALGEGSAIDYEYKLNKKYSPLALIQILADRLNCSREVNPHNGNNDTLIAEPLKRGESIREMISSYYRQHYSSNLMSLVISGNEDIETLKRMVVPRFSSIPDRNLTANQNGFHGKGTDLGLDIAVDPGNETKDIIIRFLLDTPTMYRLEPQLKYVASLLESKGKGSFKEILKSNNLAKKFAISLIRLAESTLFDFTFSIDERAQPNKHELIKVFFAYLNAIRTQGANHERFKNFFLQERDSYLAGYSSVMQFLEFTTKLCSGADFDTILGYSNVIPVFTDHLLQETTSLFDTTNFVLFDVRPFNGSLTTEPWFGLNYSSSHFNKSFLAGVSSVTAEDYGIHLPEDQPIEIKEPTKYEAFMPEVFLLANNSIGYAKTFTVDTKGSYYFELEFTFDHNPSPSILTYLDLFKEIFDATYSQAIDSLNISSIRSSVKIHDRSISLVLEDEREFSHATLCFANLIRDYFPTPKSFESSKEKVLKSLYIDKSDYLAKYTSLLGKLADPYYRNNIQQAREINATSFEEFKLFIDSFHDSLRFNVIGSNMTSAEALVTIKAQLEEIFNLDPNNAPSLPVTPIPFSVKGNFVWVEPVLKEHSSISYYLHLYDSEEVENTAMALVTNALFSSRFLFQLRTIDRLGYAVKAELSEKIRRGGIHASITSDQPGTYLESRIEVFLEYFVDQVRNMSQAYLNRTLNSMVKVQTLALQETPSRSYNAWHMIRAQIISEEQKHRVIEFLPSISKDALLSFLEARLLKSSPDRLKLSVHSNPRYPGKHHASTYTIEDCGTLLIGKP</sequence>
<evidence type="ECO:0000313" key="2">
    <source>
        <dbReference type="Proteomes" id="UP001165960"/>
    </source>
</evidence>
<dbReference type="EMBL" id="QTSX02007240">
    <property type="protein sequence ID" value="KAJ9049382.1"/>
    <property type="molecule type" value="Genomic_DNA"/>
</dbReference>